<dbReference type="Gene3D" id="1.10.10.60">
    <property type="entry name" value="Homeodomain-like"/>
    <property type="match status" value="1"/>
</dbReference>
<organism evidence="5 6">
    <name type="scientific">Xenorhabdus japonica</name>
    <dbReference type="NCBI Taxonomy" id="53341"/>
    <lineage>
        <taxon>Bacteria</taxon>
        <taxon>Pseudomonadati</taxon>
        <taxon>Pseudomonadota</taxon>
        <taxon>Gammaproteobacteria</taxon>
        <taxon>Enterobacterales</taxon>
        <taxon>Morganellaceae</taxon>
        <taxon>Xenorhabdus</taxon>
    </lineage>
</organism>
<dbReference type="InterPro" id="IPR003313">
    <property type="entry name" value="AraC-bd"/>
</dbReference>
<gene>
    <name evidence="5" type="ORF">SAMN05421579_1054</name>
</gene>
<dbReference type="Pfam" id="PF02311">
    <property type="entry name" value="AraC_binding"/>
    <property type="match status" value="1"/>
</dbReference>
<dbReference type="InterPro" id="IPR018060">
    <property type="entry name" value="HTH_AraC"/>
</dbReference>
<reference evidence="6" key="1">
    <citation type="submission" date="2016-10" db="EMBL/GenBank/DDBJ databases">
        <authorList>
            <person name="Varghese N."/>
            <person name="Submissions S."/>
        </authorList>
    </citation>
    <scope>NUCLEOTIDE SEQUENCE [LARGE SCALE GENOMIC DNA]</scope>
    <source>
        <strain evidence="6">DSM 16522</strain>
    </source>
</reference>
<dbReference type="GO" id="GO:0043565">
    <property type="term" value="F:sequence-specific DNA binding"/>
    <property type="evidence" value="ECO:0007669"/>
    <property type="project" value="InterPro"/>
</dbReference>
<dbReference type="AlphaFoldDB" id="A0A1I4Z953"/>
<keyword evidence="2" id="KW-0238">DNA-binding</keyword>
<feature type="domain" description="HTH araC/xylS-type" evidence="4">
    <location>
        <begin position="172"/>
        <end position="272"/>
    </location>
</feature>
<evidence type="ECO:0000256" key="2">
    <source>
        <dbReference type="ARBA" id="ARBA00023125"/>
    </source>
</evidence>
<keyword evidence="1" id="KW-0805">Transcription regulation</keyword>
<dbReference type="OrthoDB" id="5949386at2"/>
<evidence type="ECO:0000256" key="3">
    <source>
        <dbReference type="ARBA" id="ARBA00023163"/>
    </source>
</evidence>
<dbReference type="Gene3D" id="2.60.120.10">
    <property type="entry name" value="Jelly Rolls"/>
    <property type="match status" value="1"/>
</dbReference>
<dbReference type="STRING" id="53341.SAMN05421579_1054"/>
<proteinExistence type="predicted"/>
<dbReference type="RefSeq" id="WP_092517962.1">
    <property type="nucleotide sequence ID" value="NZ_CAWRAH010000067.1"/>
</dbReference>
<dbReference type="EMBL" id="FOVO01000005">
    <property type="protein sequence ID" value="SFN46805.1"/>
    <property type="molecule type" value="Genomic_DNA"/>
</dbReference>
<dbReference type="GO" id="GO:0003700">
    <property type="term" value="F:DNA-binding transcription factor activity"/>
    <property type="evidence" value="ECO:0007669"/>
    <property type="project" value="InterPro"/>
</dbReference>
<evidence type="ECO:0000313" key="6">
    <source>
        <dbReference type="Proteomes" id="UP000199011"/>
    </source>
</evidence>
<dbReference type="SMART" id="SM00342">
    <property type="entry name" value="HTH_ARAC"/>
    <property type="match status" value="1"/>
</dbReference>
<dbReference type="PANTHER" id="PTHR11019">
    <property type="entry name" value="HTH-TYPE TRANSCRIPTIONAL REGULATOR NIMR"/>
    <property type="match status" value="1"/>
</dbReference>
<evidence type="ECO:0000259" key="4">
    <source>
        <dbReference type="PROSITE" id="PS01124"/>
    </source>
</evidence>
<dbReference type="SUPFAM" id="SSF51182">
    <property type="entry name" value="RmlC-like cupins"/>
    <property type="match status" value="1"/>
</dbReference>
<dbReference type="InterPro" id="IPR014710">
    <property type="entry name" value="RmlC-like_jellyroll"/>
</dbReference>
<evidence type="ECO:0000313" key="5">
    <source>
        <dbReference type="EMBL" id="SFN46805.1"/>
    </source>
</evidence>
<name>A0A1I4Z953_9GAMM</name>
<dbReference type="PROSITE" id="PS01124">
    <property type="entry name" value="HTH_ARAC_FAMILY_2"/>
    <property type="match status" value="1"/>
</dbReference>
<dbReference type="InterPro" id="IPR011051">
    <property type="entry name" value="RmlC_Cupin_sf"/>
</dbReference>
<accession>A0A1I4Z953</accession>
<dbReference type="PANTHER" id="PTHR11019:SF159">
    <property type="entry name" value="TRANSCRIPTIONAL REGULATOR-RELATED"/>
    <property type="match status" value="1"/>
</dbReference>
<dbReference type="Proteomes" id="UP000199011">
    <property type="component" value="Unassembled WGS sequence"/>
</dbReference>
<dbReference type="InterPro" id="IPR009057">
    <property type="entry name" value="Homeodomain-like_sf"/>
</dbReference>
<sequence>MAKISKQIFNNPELLNEYFDPDTITACIVPIRAKFISKDSRSLRDKIHTHQKGMLISLNSGMAKLILTDTTYDILANQIVWVPAGTPHEVTLKNEAEFRAIYIDQEIFPQLPKEVKIYNATSLMHEIIESICDMSFNSNWNVGIEYHLQSILIKNLSSIIKENKLPEIPHDYRVNNILSSFIKKELLPPKLNKFITIVGASERTIHRLFIKETGMNYQQWRQKYRLTLSINLLLSGKKITEVAYILDFSSTSAFISFFRERLNITPSRYKKLNS</sequence>
<keyword evidence="6" id="KW-1185">Reference proteome</keyword>
<dbReference type="SUPFAM" id="SSF46689">
    <property type="entry name" value="Homeodomain-like"/>
    <property type="match status" value="1"/>
</dbReference>
<keyword evidence="3" id="KW-0804">Transcription</keyword>
<dbReference type="Pfam" id="PF12833">
    <property type="entry name" value="HTH_18"/>
    <property type="match status" value="1"/>
</dbReference>
<protein>
    <submittedName>
        <fullName evidence="5">Transcriptional regulator, AraC family</fullName>
    </submittedName>
</protein>
<evidence type="ECO:0000256" key="1">
    <source>
        <dbReference type="ARBA" id="ARBA00023015"/>
    </source>
</evidence>